<evidence type="ECO:0000313" key="1">
    <source>
        <dbReference type="EMBL" id="RKN82408.1"/>
    </source>
</evidence>
<organism evidence="1 2">
    <name type="scientific">Ulvibacterium marinum</name>
    <dbReference type="NCBI Taxonomy" id="2419782"/>
    <lineage>
        <taxon>Bacteria</taxon>
        <taxon>Pseudomonadati</taxon>
        <taxon>Bacteroidota</taxon>
        <taxon>Flavobacteriia</taxon>
        <taxon>Flavobacteriales</taxon>
        <taxon>Flavobacteriaceae</taxon>
        <taxon>Ulvibacterium</taxon>
    </lineage>
</organism>
<gene>
    <name evidence="1" type="ORF">D7Z94_00710</name>
</gene>
<dbReference type="Proteomes" id="UP000276603">
    <property type="component" value="Unassembled WGS sequence"/>
</dbReference>
<keyword evidence="2" id="KW-1185">Reference proteome</keyword>
<reference evidence="1 2" key="1">
    <citation type="submission" date="2018-10" db="EMBL/GenBank/DDBJ databases">
        <title>Ulvibacterium marinum gen. nov., sp. nov., a novel marine bacterium of the family Flavobacteriaceae, isolated from a culture of the green alga Ulva prolifera.</title>
        <authorList>
            <person name="Zhang Z."/>
        </authorList>
    </citation>
    <scope>NUCLEOTIDE SEQUENCE [LARGE SCALE GENOMIC DNA]</scope>
    <source>
        <strain evidence="1 2">CCMM003</strain>
    </source>
</reference>
<dbReference type="AlphaFoldDB" id="A0A3B0CCW4"/>
<evidence type="ECO:0000313" key="2">
    <source>
        <dbReference type="Proteomes" id="UP000276603"/>
    </source>
</evidence>
<proteinExistence type="predicted"/>
<comment type="caution">
    <text evidence="1">The sequence shown here is derived from an EMBL/GenBank/DDBJ whole genome shotgun (WGS) entry which is preliminary data.</text>
</comment>
<sequence>MKFVVGLICSLALWGASTDISELRKTYPKANASEQVTDKLFTELSPISKTDDAVLVAYKGAISTLKAKYAQGLRNKKDFFKSGAELIEYAVATKPKNIEIRCIRLSVQENSPKVVGYKENIEEDKGFLLHNFANVSSEEIREFVKNYAMQSSVFDASEKQLFSGR</sequence>
<name>A0A3B0CCW4_9FLAO</name>
<accession>A0A3B0CCW4</accession>
<protein>
    <submittedName>
        <fullName evidence="1">Uncharacterized protein</fullName>
    </submittedName>
</protein>
<dbReference type="EMBL" id="RBCJ01000001">
    <property type="protein sequence ID" value="RKN82408.1"/>
    <property type="molecule type" value="Genomic_DNA"/>
</dbReference>
<dbReference type="OrthoDB" id="663842at2"/>
<dbReference type="RefSeq" id="WP_120709599.1">
    <property type="nucleotide sequence ID" value="NZ_RBCJ01000001.1"/>
</dbReference>